<name>A0A316D6N8_9BACL</name>
<dbReference type="GO" id="GO:0042601">
    <property type="term" value="C:endospore-forming forespore"/>
    <property type="evidence" value="ECO:0007669"/>
    <property type="project" value="TreeGrafter"/>
</dbReference>
<feature type="domain" description="Aminoglycoside phosphotransferase" evidence="1">
    <location>
        <begin position="3"/>
        <end position="211"/>
    </location>
</feature>
<dbReference type="SUPFAM" id="SSF56112">
    <property type="entry name" value="Protein kinase-like (PK-like)"/>
    <property type="match status" value="1"/>
</dbReference>
<evidence type="ECO:0000313" key="2">
    <source>
        <dbReference type="EMBL" id="PWK08962.1"/>
    </source>
</evidence>
<dbReference type="Pfam" id="PF01636">
    <property type="entry name" value="APH"/>
    <property type="match status" value="1"/>
</dbReference>
<comment type="caution">
    <text evidence="2">The sequence shown here is derived from an EMBL/GenBank/DDBJ whole genome shotgun (WGS) entry which is preliminary data.</text>
</comment>
<dbReference type="Gene3D" id="3.90.1200.10">
    <property type="match status" value="1"/>
</dbReference>
<proteinExistence type="predicted"/>
<dbReference type="AlphaFoldDB" id="A0A316D6N8"/>
<keyword evidence="2" id="KW-0418">Kinase</keyword>
<protein>
    <submittedName>
        <fullName evidence="2">Ser/Thr protein kinase RdoA (MazF antagonist)</fullName>
    </submittedName>
</protein>
<dbReference type="InterPro" id="IPR002575">
    <property type="entry name" value="Aminoglycoside_PTrfase"/>
</dbReference>
<evidence type="ECO:0000313" key="3">
    <source>
        <dbReference type="Proteomes" id="UP000245634"/>
    </source>
</evidence>
<dbReference type="Proteomes" id="UP000245634">
    <property type="component" value="Unassembled WGS sequence"/>
</dbReference>
<reference evidence="2 3" key="1">
    <citation type="submission" date="2018-05" db="EMBL/GenBank/DDBJ databases">
        <title>Genomic Encyclopedia of Type Strains, Phase IV (KMG-IV): sequencing the most valuable type-strain genomes for metagenomic binning, comparative biology and taxonomic classification.</title>
        <authorList>
            <person name="Goeker M."/>
        </authorList>
    </citation>
    <scope>NUCLEOTIDE SEQUENCE [LARGE SCALE GENOMIC DNA]</scope>
    <source>
        <strain evidence="2 3">DSM 18773</strain>
    </source>
</reference>
<dbReference type="RefSeq" id="WP_109690220.1">
    <property type="nucleotide sequence ID" value="NZ_QGGL01000014.1"/>
</dbReference>
<keyword evidence="2" id="KW-0808">Transferase</keyword>
<dbReference type="PANTHER" id="PTHR39179">
    <property type="entry name" value="SPORE COAT PROTEIN I"/>
    <property type="match status" value="1"/>
</dbReference>
<organism evidence="2 3">
    <name type="scientific">Tumebacillus permanentifrigoris</name>
    <dbReference type="NCBI Taxonomy" id="378543"/>
    <lineage>
        <taxon>Bacteria</taxon>
        <taxon>Bacillati</taxon>
        <taxon>Bacillota</taxon>
        <taxon>Bacilli</taxon>
        <taxon>Bacillales</taxon>
        <taxon>Alicyclobacillaceae</taxon>
        <taxon>Tumebacillus</taxon>
    </lineage>
</organism>
<dbReference type="InterPro" id="IPR011009">
    <property type="entry name" value="Kinase-like_dom_sf"/>
</dbReference>
<dbReference type="EMBL" id="QGGL01000014">
    <property type="protein sequence ID" value="PWK08962.1"/>
    <property type="molecule type" value="Genomic_DNA"/>
</dbReference>
<evidence type="ECO:0000259" key="1">
    <source>
        <dbReference type="Pfam" id="PF01636"/>
    </source>
</evidence>
<accession>A0A316D6N8</accession>
<dbReference type="InterPro" id="IPR047175">
    <property type="entry name" value="CotS-like"/>
</dbReference>
<gene>
    <name evidence="2" type="ORF">C7459_11428</name>
</gene>
<sequence length="282" mass="32630">MQTSGGAMILKRYEGNGMRRRLDALADALDAVLLAGVEIAPYLRTDSGLPYIVDRNGLYTIQPWLRGRHLSLKVREERLAAARALANLHRVPAGHSSDKAFYLRVPPLWEKYRHRLEKAQLATFKDPTLRDAWRPFQQLARHAVYELQQSSLVRALDHDLQHGSLCHRDPAPHNFMWSGEGAALIDFDLSGYDVRAHDLYQLMNHALYLNGWESGLFAEMVEAYDQIMPLDVDNRSVLQSLMRYPSLVIREWYDFGKTDNHHTLRTRLAWAQMQEEKRQQEL</sequence>
<keyword evidence="3" id="KW-1185">Reference proteome</keyword>
<dbReference type="PANTHER" id="PTHR39179:SF3">
    <property type="entry name" value="COTS-RELATED PROTEIN"/>
    <property type="match status" value="1"/>
</dbReference>
<dbReference type="GO" id="GO:0016301">
    <property type="term" value="F:kinase activity"/>
    <property type="evidence" value="ECO:0007669"/>
    <property type="project" value="UniProtKB-KW"/>
</dbReference>